<dbReference type="InterPro" id="IPR005069">
    <property type="entry name" value="Nucl-diP-sugar_transferase"/>
</dbReference>
<evidence type="ECO:0000313" key="3">
    <source>
        <dbReference type="Proteomes" id="UP001515480"/>
    </source>
</evidence>
<proteinExistence type="predicted"/>
<feature type="domain" description="Nucleotide-diphospho-sugar transferase" evidence="1">
    <location>
        <begin position="236"/>
        <end position="365"/>
    </location>
</feature>
<name>A0AB34IU66_PRYPA</name>
<sequence>MPELWRTDLLPAGLRCHARSNDSAACAASRVHHEPCRYASGKCRTVSYWASRRDDDRLVFLRRVGQHTPTVPLRLPPTWAAFVQSVRLRLLADEGEVAHIFLADGTAVEPSHEGLRRLPDRATLYVSVGESFSGLRTNPYLPLPAARRFRAAVRLAVRRRSDCVPGRGVMLSVADRFMGPLRRLALSRVARLDCLMARFVSLCLGGWRDGHGDCVDAAAPSSWRRLHDGGRGAAPRASRIRWSSAEYHRVTWAKWSLMHLALFEASYALCVDADVALLHNPFARVDLSLVRGRALLIQEEMANCAAARHHTDWMCGRACRMNSGVFFSSSPDLSREVVQRLYPLAITERTWVDQDIVKHGLKNMSYTSCRLPGSFAGHCSVKYGVRLPPPCELVTYHPTCLRNASEKLEVVRALLRATESCEAPLASRHAARIHERAHCCRMKAQQVLPLLPTPGPDGAPPRAHGAPRRLTNATFAWCEQQCVDQPDCRYFSYSSDKANELMQRNVHELVDTLPDFGMPVCALCAHCDMLPGGTYSSWRMRRDWQDQALFL</sequence>
<reference evidence="2 3" key="1">
    <citation type="journal article" date="2024" name="Science">
        <title>Giant polyketide synthase enzymes in the biosynthesis of giant marine polyether toxins.</title>
        <authorList>
            <person name="Fallon T.R."/>
            <person name="Shende V.V."/>
            <person name="Wierzbicki I.H."/>
            <person name="Pendleton A.L."/>
            <person name="Watervoot N.F."/>
            <person name="Auber R.P."/>
            <person name="Gonzalez D.J."/>
            <person name="Wisecaver J.H."/>
            <person name="Moore B.S."/>
        </authorList>
    </citation>
    <scope>NUCLEOTIDE SEQUENCE [LARGE SCALE GENOMIC DNA]</scope>
    <source>
        <strain evidence="2 3">12B1</strain>
    </source>
</reference>
<comment type="caution">
    <text evidence="2">The sequence shown here is derived from an EMBL/GenBank/DDBJ whole genome shotgun (WGS) entry which is preliminary data.</text>
</comment>
<protein>
    <recommendedName>
        <fullName evidence="1">Nucleotide-diphospho-sugar transferase domain-containing protein</fullName>
    </recommendedName>
</protein>
<evidence type="ECO:0000259" key="1">
    <source>
        <dbReference type="Pfam" id="PF03407"/>
    </source>
</evidence>
<dbReference type="AlphaFoldDB" id="A0AB34IU66"/>
<dbReference type="Pfam" id="PF03407">
    <property type="entry name" value="Nucleotid_trans"/>
    <property type="match status" value="1"/>
</dbReference>
<gene>
    <name evidence="2" type="ORF">AB1Y20_008784</name>
</gene>
<dbReference type="EMBL" id="JBGBPQ010000019">
    <property type="protein sequence ID" value="KAL1505023.1"/>
    <property type="molecule type" value="Genomic_DNA"/>
</dbReference>
<evidence type="ECO:0000313" key="2">
    <source>
        <dbReference type="EMBL" id="KAL1505023.1"/>
    </source>
</evidence>
<dbReference type="Proteomes" id="UP001515480">
    <property type="component" value="Unassembled WGS sequence"/>
</dbReference>
<organism evidence="2 3">
    <name type="scientific">Prymnesium parvum</name>
    <name type="common">Toxic golden alga</name>
    <dbReference type="NCBI Taxonomy" id="97485"/>
    <lineage>
        <taxon>Eukaryota</taxon>
        <taxon>Haptista</taxon>
        <taxon>Haptophyta</taxon>
        <taxon>Prymnesiophyceae</taxon>
        <taxon>Prymnesiales</taxon>
        <taxon>Prymnesiaceae</taxon>
        <taxon>Prymnesium</taxon>
    </lineage>
</organism>
<accession>A0AB34IU66</accession>
<keyword evidence="3" id="KW-1185">Reference proteome</keyword>